<evidence type="ECO:0000256" key="1">
    <source>
        <dbReference type="ARBA" id="ARBA00008455"/>
    </source>
</evidence>
<dbReference type="InterPro" id="IPR000668">
    <property type="entry name" value="Peptidase_C1A_C"/>
</dbReference>
<dbReference type="PROSITE" id="PS00639">
    <property type="entry name" value="THIOL_PROTEASE_HIS"/>
    <property type="match status" value="1"/>
</dbReference>
<organism evidence="4 5">
    <name type="scientific">Tetranychus urticae</name>
    <name type="common">Two-spotted spider mite</name>
    <dbReference type="NCBI Taxonomy" id="32264"/>
    <lineage>
        <taxon>Eukaryota</taxon>
        <taxon>Metazoa</taxon>
        <taxon>Ecdysozoa</taxon>
        <taxon>Arthropoda</taxon>
        <taxon>Chelicerata</taxon>
        <taxon>Arachnida</taxon>
        <taxon>Acari</taxon>
        <taxon>Acariformes</taxon>
        <taxon>Trombidiformes</taxon>
        <taxon>Prostigmata</taxon>
        <taxon>Eleutherengona</taxon>
        <taxon>Raphignathae</taxon>
        <taxon>Tetranychoidea</taxon>
        <taxon>Tetranychidae</taxon>
        <taxon>Tetranychus</taxon>
    </lineage>
</organism>
<dbReference type="InterPro" id="IPR013128">
    <property type="entry name" value="Peptidase_C1A"/>
</dbReference>
<dbReference type="STRING" id="32264.T1KRL8"/>
<evidence type="ECO:0000259" key="3">
    <source>
        <dbReference type="SMART" id="SM00645"/>
    </source>
</evidence>
<accession>T1KRL8</accession>
<dbReference type="HOGENOM" id="CLU_012184_8_1_1"/>
<dbReference type="SUPFAM" id="SSF54001">
    <property type="entry name" value="Cysteine proteinases"/>
    <property type="match status" value="1"/>
</dbReference>
<dbReference type="SMART" id="SM00645">
    <property type="entry name" value="Pept_C1"/>
    <property type="match status" value="1"/>
</dbReference>
<dbReference type="InterPro" id="IPR038765">
    <property type="entry name" value="Papain-like_cys_pep_sf"/>
</dbReference>
<name>T1KRL8_TETUR</name>
<keyword evidence="2" id="KW-1015">Disulfide bond</keyword>
<dbReference type="PROSITE" id="PS00640">
    <property type="entry name" value="THIOL_PROTEASE_ASN"/>
    <property type="match status" value="1"/>
</dbReference>
<comment type="similarity">
    <text evidence="1">Belongs to the peptidase C1 family.</text>
</comment>
<reference evidence="5" key="1">
    <citation type="submission" date="2011-08" db="EMBL/GenBank/DDBJ databases">
        <authorList>
            <person name="Rombauts S."/>
        </authorList>
    </citation>
    <scope>NUCLEOTIDE SEQUENCE</scope>
    <source>
        <strain evidence="5">London</strain>
    </source>
</reference>
<dbReference type="GO" id="GO:0006508">
    <property type="term" value="P:proteolysis"/>
    <property type="evidence" value="ECO:0007669"/>
    <property type="project" value="InterPro"/>
</dbReference>
<dbReference type="Proteomes" id="UP000015104">
    <property type="component" value="Unassembled WGS sequence"/>
</dbReference>
<evidence type="ECO:0000256" key="2">
    <source>
        <dbReference type="ARBA" id="ARBA00023157"/>
    </source>
</evidence>
<evidence type="ECO:0000313" key="4">
    <source>
        <dbReference type="EnsemblMetazoa" id="tetur196g00020.1"/>
    </source>
</evidence>
<dbReference type="GO" id="GO:0008234">
    <property type="term" value="F:cysteine-type peptidase activity"/>
    <property type="evidence" value="ECO:0007669"/>
    <property type="project" value="InterPro"/>
</dbReference>
<keyword evidence="5" id="KW-1185">Reference proteome</keyword>
<dbReference type="Gene3D" id="3.90.70.10">
    <property type="entry name" value="Cysteine proteinases"/>
    <property type="match status" value="1"/>
</dbReference>
<dbReference type="AlphaFoldDB" id="T1KRL8"/>
<evidence type="ECO:0000313" key="5">
    <source>
        <dbReference type="Proteomes" id="UP000015104"/>
    </source>
</evidence>
<dbReference type="eggNOG" id="KOG1543">
    <property type="taxonomic scope" value="Eukaryota"/>
</dbReference>
<dbReference type="PANTHER" id="PTHR12411">
    <property type="entry name" value="CYSTEINE PROTEASE FAMILY C1-RELATED"/>
    <property type="match status" value="1"/>
</dbReference>
<proteinExistence type="inferred from homology"/>
<dbReference type="EMBL" id="CAEY01000409">
    <property type="status" value="NOT_ANNOTATED_CDS"/>
    <property type="molecule type" value="Genomic_DNA"/>
</dbReference>
<dbReference type="EnsemblMetazoa" id="tetur196g00020.1">
    <property type="protein sequence ID" value="tetur196g00020.1"/>
    <property type="gene ID" value="tetur196g00020"/>
</dbReference>
<dbReference type="CDD" id="cd02248">
    <property type="entry name" value="Peptidase_C1A"/>
    <property type="match status" value="1"/>
</dbReference>
<reference evidence="4" key="2">
    <citation type="submission" date="2015-06" db="UniProtKB">
        <authorList>
            <consortium name="EnsemblMetazoa"/>
        </authorList>
    </citation>
    <scope>IDENTIFICATION</scope>
</reference>
<dbReference type="InterPro" id="IPR025660">
    <property type="entry name" value="Pept_his_AS"/>
</dbReference>
<dbReference type="Pfam" id="PF00112">
    <property type="entry name" value="Peptidase_C1"/>
    <property type="match status" value="1"/>
</dbReference>
<dbReference type="InterPro" id="IPR039417">
    <property type="entry name" value="Peptidase_C1A_papain-like"/>
</dbReference>
<protein>
    <recommendedName>
        <fullName evidence="3">Peptidase C1A papain C-terminal domain-containing protein</fullName>
    </recommendedName>
</protein>
<dbReference type="InterPro" id="IPR025661">
    <property type="entry name" value="Pept_asp_AS"/>
</dbReference>
<feature type="domain" description="Peptidase C1A papain C-terminal" evidence="3">
    <location>
        <begin position="1"/>
        <end position="180"/>
    </location>
</feature>
<sequence>MPKKLGKLVELSEENLIECSWDHHNKGCNGGRMDLSFQYVIDNKGIATESSYPYTSASGDDSGKCKYSASKRGASISSYVNIPQGNENALLQAVAQRVVSVAVDAEFDLQLYHSGVLKSTVCSPQALNHGVTVVGYGVDNGTPYWLIKNSWGADFGENGYFRLYRGNNMCGVAEDASYPVV</sequence>